<dbReference type="Pfam" id="PF13876">
    <property type="entry name" value="Phage_gp49_66"/>
    <property type="match status" value="1"/>
</dbReference>
<name>A0ABY4PK06_9LACO</name>
<proteinExistence type="predicted"/>
<gene>
    <name evidence="1" type="ORF">MOO46_07505</name>
</gene>
<keyword evidence="2" id="KW-1185">Reference proteome</keyword>
<keyword evidence="1" id="KW-0614">Plasmid</keyword>
<accession>A0ABY4PK06</accession>
<protein>
    <submittedName>
        <fullName evidence="1">Gp49 family protein</fullName>
    </submittedName>
</protein>
<evidence type="ECO:0000313" key="1">
    <source>
        <dbReference type="EMBL" id="UQS85770.1"/>
    </source>
</evidence>
<evidence type="ECO:0000313" key="2">
    <source>
        <dbReference type="Proteomes" id="UP000831859"/>
    </source>
</evidence>
<reference evidence="1 2" key="1">
    <citation type="journal article" date="2022" name="Int. J. Syst. Evol. Microbiol.">
        <title>Apilactobacillus apisilvae sp. nov., Nicolia spurrieriana gen. nov. sp. nov., Bombilactobacillus folatiphilus sp. nov. and Bombilactobacillus thymidiniphilus sp. nov., four new lactic acid bacterial isolates from stingless bees Tetragonula carbonaria and Austroplebeia australis.</title>
        <authorList>
            <person name="Oliphant S.A."/>
            <person name="Watson-Haigh N.S."/>
            <person name="Sumby K.M."/>
            <person name="Gardner J."/>
            <person name="Groom S."/>
            <person name="Jiranek V."/>
        </authorList>
    </citation>
    <scope>NUCLEOTIDE SEQUENCE [LARGE SCALE GENOMIC DNA]</scope>
    <source>
        <strain evidence="1 2">SG5_A10</strain>
    </source>
</reference>
<dbReference type="InterPro" id="IPR025915">
    <property type="entry name" value="Phage_gp49_66"/>
</dbReference>
<dbReference type="Proteomes" id="UP000831859">
    <property type="component" value="Plasmid p1unnamed"/>
</dbReference>
<dbReference type="RefSeq" id="WP_249511734.1">
    <property type="nucleotide sequence ID" value="NZ_CP093363.1"/>
</dbReference>
<organism evidence="1 2">
    <name type="scientific">Apilactobacillus apisilvae</name>
    <dbReference type="NCBI Taxonomy" id="2923364"/>
    <lineage>
        <taxon>Bacteria</taxon>
        <taxon>Bacillati</taxon>
        <taxon>Bacillota</taxon>
        <taxon>Bacilli</taxon>
        <taxon>Lactobacillales</taxon>
        <taxon>Lactobacillaceae</taxon>
        <taxon>Apilactobacillus</taxon>
    </lineage>
</organism>
<sequence length="87" mass="9957">MKNKLTEEDINLILEKSTIQFETKFGKCTVCYCKLPNGFTLVESTGSVSEDNYDESIGKKVCLEHIKNEIWKLEGYSLANELYKANK</sequence>
<dbReference type="EMBL" id="CP093363">
    <property type="protein sequence ID" value="UQS85770.1"/>
    <property type="molecule type" value="Genomic_DNA"/>
</dbReference>
<geneLocation type="plasmid" evidence="1 2">
    <name>p1unnamed</name>
</geneLocation>